<protein>
    <submittedName>
        <fullName evidence="2">YdcF family protein</fullName>
    </submittedName>
</protein>
<dbReference type="RefSeq" id="WP_302108339.1">
    <property type="nucleotide sequence ID" value="NZ_JAUKTR010000001.1"/>
</dbReference>
<dbReference type="Proteomes" id="UP001169063">
    <property type="component" value="Unassembled WGS sequence"/>
</dbReference>
<sequence length="210" mass="22462">MRLLAAIGIVILLWAAGLLAFAGRVQTLADTAEPVLAADGIVALTGASEARINTAMDLLGQGKARRLLVSGVNREVRREELREVLPGSNRLYDCCVDLGFEAETTVGNAQEVAAWTRAKSFHSVIVVTSDYHMPRALLEIRGAAPGLTLTPYAVRTESLDENWWRSGKGLRIMALEYCKYLAVLGREGLASLFRGAAGDEAPAPSEAAPA</sequence>
<reference evidence="2" key="1">
    <citation type="submission" date="2023-07" db="EMBL/GenBank/DDBJ databases">
        <title>Brevundimonas soil sp. nov., isolated from the soil of chemical plant.</title>
        <authorList>
            <person name="Wu N."/>
        </authorList>
    </citation>
    <scope>NUCLEOTIDE SEQUENCE</scope>
    <source>
        <strain evidence="2">XZ-24</strain>
    </source>
</reference>
<dbReference type="InterPro" id="IPR003848">
    <property type="entry name" value="DUF218"/>
</dbReference>
<comment type="caution">
    <text evidence="2">The sequence shown here is derived from an EMBL/GenBank/DDBJ whole genome shotgun (WGS) entry which is preliminary data.</text>
</comment>
<gene>
    <name evidence="2" type="ORF">Q0812_00525</name>
</gene>
<feature type="domain" description="DUF218" evidence="1">
    <location>
        <begin position="39"/>
        <end position="165"/>
    </location>
</feature>
<dbReference type="CDD" id="cd06259">
    <property type="entry name" value="YdcF-like"/>
    <property type="match status" value="1"/>
</dbReference>
<name>A0ABT8SH61_9CAUL</name>
<organism evidence="2 3">
    <name type="scientific">Peiella sedimenti</name>
    <dbReference type="NCBI Taxonomy" id="3061083"/>
    <lineage>
        <taxon>Bacteria</taxon>
        <taxon>Pseudomonadati</taxon>
        <taxon>Pseudomonadota</taxon>
        <taxon>Alphaproteobacteria</taxon>
        <taxon>Caulobacterales</taxon>
        <taxon>Caulobacteraceae</taxon>
        <taxon>Peiella</taxon>
    </lineage>
</organism>
<evidence type="ECO:0000313" key="2">
    <source>
        <dbReference type="EMBL" id="MDO1557909.1"/>
    </source>
</evidence>
<proteinExistence type="predicted"/>
<evidence type="ECO:0000259" key="1">
    <source>
        <dbReference type="Pfam" id="PF02698"/>
    </source>
</evidence>
<evidence type="ECO:0000313" key="3">
    <source>
        <dbReference type="Proteomes" id="UP001169063"/>
    </source>
</evidence>
<dbReference type="EMBL" id="JAUKTR010000001">
    <property type="protein sequence ID" value="MDO1557909.1"/>
    <property type="molecule type" value="Genomic_DNA"/>
</dbReference>
<dbReference type="Pfam" id="PF02698">
    <property type="entry name" value="DUF218"/>
    <property type="match status" value="1"/>
</dbReference>
<keyword evidence="3" id="KW-1185">Reference proteome</keyword>
<accession>A0ABT8SH61</accession>